<evidence type="ECO:0000313" key="4">
    <source>
        <dbReference type="Proteomes" id="UP000236642"/>
    </source>
</evidence>
<name>A0A2H5Y5A7_9CHLR</name>
<sequence length="548" mass="62929">MARMFPERLDPSTRSPAERRLYSIFREQLPDEFVVFHSVSWLLREPHQGAWTGEADFVIAHPAHGLLILEVKGGPIRYDARTRQWFSGPHSIQDPVKQAQHNRRALMDKLREHPRWPERFVLFGHAVAFPDVEVGDRDLGPDLPRAIILDRSDLKDVRRWVARVLSYWKGERASIGGPGADGMAVLIDVLARSWSLRPLLRSAVEGAEQRIVELTEEQFALLDCLRAERRVLIRGCAGSGKTMLALEQARRLGQEGFRVLLTCYNRALADRLREAVLPSGVDILHFHSLVSRWVDRAGLRGKLDRAAREVEEETLFQEVFPDLLAEAVGQLGPEYDALIVDEGQDFTDIWFTALAMLLRDPDHGIVYVFMDDNQNIYRRTPQLPWGMVQFHLSWNCRNTRPIHRQAMRFYRSDHPPRARGPDGPEPEFFYYASEGEFHECLRQRIHHLLVEERLPPHQVVILSAHRRGWLQTGIRYGAFTLTERWPPGPGEIFWTTVHRFKGLESPVVILAQLDAGAFPDLPTVAYVGMSRARSHLIVLAHRDLSGRW</sequence>
<dbReference type="AlphaFoldDB" id="A0A2H5Y5A7"/>
<organism evidence="3 4">
    <name type="scientific">Candidatus Thermoflexus japonica</name>
    <dbReference type="NCBI Taxonomy" id="2035417"/>
    <lineage>
        <taxon>Bacteria</taxon>
        <taxon>Bacillati</taxon>
        <taxon>Chloroflexota</taxon>
        <taxon>Thermoflexia</taxon>
        <taxon>Thermoflexales</taxon>
        <taxon>Thermoflexaceae</taxon>
        <taxon>Thermoflexus</taxon>
    </lineage>
</organism>
<dbReference type="Pfam" id="PF08378">
    <property type="entry name" value="NERD"/>
    <property type="match status" value="1"/>
</dbReference>
<feature type="domain" description="NERD" evidence="1">
    <location>
        <begin position="16"/>
        <end position="123"/>
    </location>
</feature>
<dbReference type="PANTHER" id="PTHR11070">
    <property type="entry name" value="UVRD / RECB / PCRA DNA HELICASE FAMILY MEMBER"/>
    <property type="match status" value="1"/>
</dbReference>
<dbReference type="InterPro" id="IPR000212">
    <property type="entry name" value="DNA_helicase_UvrD/REP"/>
</dbReference>
<protein>
    <submittedName>
        <fullName evidence="3">Uncharacterized protein</fullName>
    </submittedName>
</protein>
<dbReference type="GO" id="GO:0003677">
    <property type="term" value="F:DNA binding"/>
    <property type="evidence" value="ECO:0007669"/>
    <property type="project" value="InterPro"/>
</dbReference>
<evidence type="ECO:0000313" key="3">
    <source>
        <dbReference type="EMBL" id="GBD08610.1"/>
    </source>
</evidence>
<dbReference type="GO" id="GO:0043138">
    <property type="term" value="F:3'-5' DNA helicase activity"/>
    <property type="evidence" value="ECO:0007669"/>
    <property type="project" value="TreeGrafter"/>
</dbReference>
<dbReference type="SUPFAM" id="SSF52540">
    <property type="entry name" value="P-loop containing nucleoside triphosphate hydrolases"/>
    <property type="match status" value="1"/>
</dbReference>
<evidence type="ECO:0000259" key="2">
    <source>
        <dbReference type="Pfam" id="PF13538"/>
    </source>
</evidence>
<dbReference type="GO" id="GO:0005524">
    <property type="term" value="F:ATP binding"/>
    <property type="evidence" value="ECO:0007669"/>
    <property type="project" value="InterPro"/>
</dbReference>
<dbReference type="Pfam" id="PF13538">
    <property type="entry name" value="UvrD_C_2"/>
    <property type="match status" value="1"/>
</dbReference>
<dbReference type="InterPro" id="IPR027417">
    <property type="entry name" value="P-loop_NTPase"/>
</dbReference>
<feature type="domain" description="UvrD-like helicase C-terminal" evidence="2">
    <location>
        <begin position="493"/>
        <end position="538"/>
    </location>
</feature>
<dbReference type="Proteomes" id="UP000236642">
    <property type="component" value="Unassembled WGS sequence"/>
</dbReference>
<dbReference type="InterPro" id="IPR027785">
    <property type="entry name" value="UvrD-like_helicase_C"/>
</dbReference>
<comment type="caution">
    <text evidence="3">The sequence shown here is derived from an EMBL/GenBank/DDBJ whole genome shotgun (WGS) entry which is preliminary data.</text>
</comment>
<proteinExistence type="predicted"/>
<dbReference type="InterPro" id="IPR011528">
    <property type="entry name" value="NERD"/>
</dbReference>
<gene>
    <name evidence="3" type="ORF">HRbin22_00851</name>
</gene>
<accession>A0A2H5Y5A7</accession>
<dbReference type="PANTHER" id="PTHR11070:SF2">
    <property type="entry name" value="ATP-DEPENDENT DNA HELICASE SRS2"/>
    <property type="match status" value="1"/>
</dbReference>
<dbReference type="GO" id="GO:0000725">
    <property type="term" value="P:recombinational repair"/>
    <property type="evidence" value="ECO:0007669"/>
    <property type="project" value="TreeGrafter"/>
</dbReference>
<evidence type="ECO:0000259" key="1">
    <source>
        <dbReference type="Pfam" id="PF08378"/>
    </source>
</evidence>
<reference evidence="4" key="1">
    <citation type="submission" date="2017-09" db="EMBL/GenBank/DDBJ databases">
        <title>Metaegenomics of thermophilic ammonia-oxidizing enrichment culture.</title>
        <authorList>
            <person name="Kato S."/>
            <person name="Suzuki K."/>
        </authorList>
    </citation>
    <scope>NUCLEOTIDE SEQUENCE [LARGE SCALE GENOMIC DNA]</scope>
</reference>
<dbReference type="Gene3D" id="3.40.50.300">
    <property type="entry name" value="P-loop containing nucleotide triphosphate hydrolases"/>
    <property type="match status" value="2"/>
</dbReference>
<dbReference type="Pfam" id="PF13245">
    <property type="entry name" value="AAA_19"/>
    <property type="match status" value="1"/>
</dbReference>
<dbReference type="EMBL" id="BEHY01000013">
    <property type="protein sequence ID" value="GBD08610.1"/>
    <property type="molecule type" value="Genomic_DNA"/>
</dbReference>